<comment type="cofactor">
    <cofactor evidence="3">
        <name>Mn(2+)</name>
        <dbReference type="ChEBI" id="CHEBI:29035"/>
    </cofactor>
</comment>
<dbReference type="PATRIC" id="fig|69.6.peg.5138"/>
<dbReference type="InterPro" id="IPR001926">
    <property type="entry name" value="TrpB-like_PALP"/>
</dbReference>
<reference evidence="10 11" key="1">
    <citation type="submission" date="2015-11" db="EMBL/GenBank/DDBJ databases">
        <title>Genome sequences of Lysobacter enzymogenes strain C3 and Lysobacter antibioticus ATCC 29479.</title>
        <authorList>
            <person name="Kobayashi D.Y."/>
        </authorList>
    </citation>
    <scope>NUCLEOTIDE SEQUENCE [LARGE SCALE GENOMIC DNA]</scope>
    <source>
        <strain evidence="10 11">C3</strain>
    </source>
</reference>
<protein>
    <submittedName>
        <fullName evidence="10">Serine racemase</fullName>
    </submittedName>
</protein>
<organism evidence="10 11">
    <name type="scientific">Lysobacter enzymogenes</name>
    <dbReference type="NCBI Taxonomy" id="69"/>
    <lineage>
        <taxon>Bacteria</taxon>
        <taxon>Pseudomonadati</taxon>
        <taxon>Pseudomonadota</taxon>
        <taxon>Gammaproteobacteria</taxon>
        <taxon>Lysobacterales</taxon>
        <taxon>Lysobacteraceae</taxon>
        <taxon>Lysobacter</taxon>
    </lineage>
</organism>
<dbReference type="SUPFAM" id="SSF53686">
    <property type="entry name" value="Tryptophan synthase beta subunit-like PLP-dependent enzymes"/>
    <property type="match status" value="1"/>
</dbReference>
<dbReference type="GO" id="GO:0018114">
    <property type="term" value="F:threonine racemase activity"/>
    <property type="evidence" value="ECO:0007669"/>
    <property type="project" value="TreeGrafter"/>
</dbReference>
<comment type="cofactor">
    <cofactor evidence="4">
        <name>Mg(2+)</name>
        <dbReference type="ChEBI" id="CHEBI:18420"/>
    </cofactor>
</comment>
<evidence type="ECO:0000256" key="4">
    <source>
        <dbReference type="ARBA" id="ARBA00001946"/>
    </source>
</evidence>
<dbReference type="Pfam" id="PF00291">
    <property type="entry name" value="PALP"/>
    <property type="match status" value="1"/>
</dbReference>
<dbReference type="PROSITE" id="PS00165">
    <property type="entry name" value="DEHYDRATASE_SER_THR"/>
    <property type="match status" value="1"/>
</dbReference>
<name>A0A0S2DPY9_LYSEN</name>
<evidence type="ECO:0000313" key="11">
    <source>
        <dbReference type="Proteomes" id="UP000061569"/>
    </source>
</evidence>
<dbReference type="EMBL" id="CP013140">
    <property type="protein sequence ID" value="ALN60561.1"/>
    <property type="molecule type" value="Genomic_DNA"/>
</dbReference>
<keyword evidence="8" id="KW-0456">Lyase</keyword>
<dbReference type="GO" id="GO:0030378">
    <property type="term" value="F:serine racemase activity"/>
    <property type="evidence" value="ECO:0007669"/>
    <property type="project" value="TreeGrafter"/>
</dbReference>
<evidence type="ECO:0000313" key="10">
    <source>
        <dbReference type="EMBL" id="ALN60561.1"/>
    </source>
</evidence>
<dbReference type="Gene3D" id="3.40.50.1100">
    <property type="match status" value="2"/>
</dbReference>
<dbReference type="GO" id="GO:0000287">
    <property type="term" value="F:magnesium ion binding"/>
    <property type="evidence" value="ECO:0007669"/>
    <property type="project" value="TreeGrafter"/>
</dbReference>
<dbReference type="Proteomes" id="UP000061569">
    <property type="component" value="Chromosome"/>
</dbReference>
<evidence type="ECO:0000256" key="1">
    <source>
        <dbReference type="ARBA" id="ARBA00001913"/>
    </source>
</evidence>
<comment type="cofactor">
    <cofactor evidence="1">
        <name>Ca(2+)</name>
        <dbReference type="ChEBI" id="CHEBI:29108"/>
    </cofactor>
</comment>
<dbReference type="GO" id="GO:0005524">
    <property type="term" value="F:ATP binding"/>
    <property type="evidence" value="ECO:0007669"/>
    <property type="project" value="TreeGrafter"/>
</dbReference>
<evidence type="ECO:0000256" key="7">
    <source>
        <dbReference type="ARBA" id="ARBA00022898"/>
    </source>
</evidence>
<gene>
    <name evidence="10" type="ORF">GLE_5220</name>
</gene>
<dbReference type="AlphaFoldDB" id="A0A0S2DPY9"/>
<comment type="similarity">
    <text evidence="5">Belongs to the serine/threonine dehydratase family.</text>
</comment>
<sequence>MGQGGVALPRAAATGASATPRILAPRRLRYACAMNAHDSSTPAAPADAPVYTDILAAAARIAAHAHATPVLTSRALDELAGCRLHFKCENLQRGGAFKFRGACNAVFSLSDEDAARGIVTQSSGNHGGALALAARLRGARATVVAPHNTPKVKLAAIRAYGADIVFCEPGQASRDEVTAQVLARTGGVLVHPFNDTRVIAGQGTATLELMAAAPGLDAVIAPVSGGGLLSGTAIAAQGADPAIAVYGAEPLGARDAHDSLAQGQRITGRVADTVCDGLRAELGTLTFPILRSRVREVLLVDDAQAIAAMRLIWERMKLVVEPSGAVPLAAVLAHRDAFANKSVGLIVSGGNVDLDLAAQWFAAKPS</sequence>
<dbReference type="InterPro" id="IPR000634">
    <property type="entry name" value="Ser/Thr_deHydtase_PyrdxlP-BS"/>
</dbReference>
<dbReference type="FunFam" id="3.40.50.1100:FF:000007">
    <property type="entry name" value="L-threonine dehydratase catabolic TdcB"/>
    <property type="match status" value="1"/>
</dbReference>
<dbReference type="KEGG" id="lez:GLE_5220"/>
<dbReference type="CDD" id="cd01562">
    <property type="entry name" value="Thr-dehyd"/>
    <property type="match status" value="1"/>
</dbReference>
<dbReference type="InterPro" id="IPR036052">
    <property type="entry name" value="TrpB-like_PALP_sf"/>
</dbReference>
<dbReference type="GO" id="GO:0003941">
    <property type="term" value="F:L-serine ammonia-lyase activity"/>
    <property type="evidence" value="ECO:0007669"/>
    <property type="project" value="TreeGrafter"/>
</dbReference>
<keyword evidence="6" id="KW-0460">Magnesium</keyword>
<comment type="cofactor">
    <cofactor evidence="2">
        <name>pyridoxal 5'-phosphate</name>
        <dbReference type="ChEBI" id="CHEBI:597326"/>
    </cofactor>
</comment>
<evidence type="ECO:0000256" key="2">
    <source>
        <dbReference type="ARBA" id="ARBA00001933"/>
    </source>
</evidence>
<evidence type="ECO:0000256" key="5">
    <source>
        <dbReference type="ARBA" id="ARBA00010869"/>
    </source>
</evidence>
<dbReference type="PANTHER" id="PTHR43050:SF1">
    <property type="entry name" value="SERINE RACEMASE"/>
    <property type="match status" value="1"/>
</dbReference>
<dbReference type="GO" id="GO:0030170">
    <property type="term" value="F:pyridoxal phosphate binding"/>
    <property type="evidence" value="ECO:0007669"/>
    <property type="project" value="InterPro"/>
</dbReference>
<dbReference type="PANTHER" id="PTHR43050">
    <property type="entry name" value="SERINE / THREONINE RACEMASE FAMILY MEMBER"/>
    <property type="match status" value="1"/>
</dbReference>
<evidence type="ECO:0000256" key="8">
    <source>
        <dbReference type="ARBA" id="ARBA00023239"/>
    </source>
</evidence>
<accession>A0A0S2DPY9</accession>
<proteinExistence type="inferred from homology"/>
<evidence type="ECO:0000259" key="9">
    <source>
        <dbReference type="Pfam" id="PF00291"/>
    </source>
</evidence>
<keyword evidence="7" id="KW-0663">Pyridoxal phosphate</keyword>
<dbReference type="STRING" id="69.GLE_5220"/>
<dbReference type="GO" id="GO:0070179">
    <property type="term" value="P:D-serine biosynthetic process"/>
    <property type="evidence" value="ECO:0007669"/>
    <property type="project" value="TreeGrafter"/>
</dbReference>
<evidence type="ECO:0000256" key="6">
    <source>
        <dbReference type="ARBA" id="ARBA00022842"/>
    </source>
</evidence>
<feature type="domain" description="Tryptophan synthase beta chain-like PALP" evidence="9">
    <location>
        <begin position="64"/>
        <end position="349"/>
    </location>
</feature>
<evidence type="ECO:0000256" key="3">
    <source>
        <dbReference type="ARBA" id="ARBA00001936"/>
    </source>
</evidence>